<accession>X6LMV9</accession>
<comment type="caution">
    <text evidence="1">The sequence shown here is derived from an EMBL/GenBank/DDBJ whole genome shotgun (WGS) entry which is preliminary data.</text>
</comment>
<dbReference type="EMBL" id="ASPP01034615">
    <property type="protein sequence ID" value="ETO02919.1"/>
    <property type="molecule type" value="Genomic_DNA"/>
</dbReference>
<sequence>MNVLFLQGLSPQSVQMVKPQIKKMVLQEQSHWTMRNELTTKKKIQTTHWMSEDFENMYIESLTRISKLLQMSKQKRAPVLFDEILSMKQKYLVISTLQQKVMDKQHDFDIHKSLQESIAFPESLYTSSAKSNVQLFIST</sequence>
<gene>
    <name evidence="1" type="ORF">RFI_34494</name>
</gene>
<name>X6LMV9_RETFI</name>
<organism evidence="1 2">
    <name type="scientific">Reticulomyxa filosa</name>
    <dbReference type="NCBI Taxonomy" id="46433"/>
    <lineage>
        <taxon>Eukaryota</taxon>
        <taxon>Sar</taxon>
        <taxon>Rhizaria</taxon>
        <taxon>Retaria</taxon>
        <taxon>Foraminifera</taxon>
        <taxon>Monothalamids</taxon>
        <taxon>Reticulomyxidae</taxon>
        <taxon>Reticulomyxa</taxon>
    </lineage>
</organism>
<dbReference type="AlphaFoldDB" id="X6LMV9"/>
<dbReference type="Proteomes" id="UP000023152">
    <property type="component" value="Unassembled WGS sequence"/>
</dbReference>
<feature type="non-terminal residue" evidence="1">
    <location>
        <position position="139"/>
    </location>
</feature>
<evidence type="ECO:0000313" key="2">
    <source>
        <dbReference type="Proteomes" id="UP000023152"/>
    </source>
</evidence>
<protein>
    <submittedName>
        <fullName evidence="1">Uncharacterized protein</fullName>
    </submittedName>
</protein>
<proteinExistence type="predicted"/>
<evidence type="ECO:0000313" key="1">
    <source>
        <dbReference type="EMBL" id="ETO02919.1"/>
    </source>
</evidence>
<keyword evidence="2" id="KW-1185">Reference proteome</keyword>
<reference evidence="1 2" key="1">
    <citation type="journal article" date="2013" name="Curr. Biol.">
        <title>The Genome of the Foraminiferan Reticulomyxa filosa.</title>
        <authorList>
            <person name="Glockner G."/>
            <person name="Hulsmann N."/>
            <person name="Schleicher M."/>
            <person name="Noegel A.A."/>
            <person name="Eichinger L."/>
            <person name="Gallinger C."/>
            <person name="Pawlowski J."/>
            <person name="Sierra R."/>
            <person name="Euteneuer U."/>
            <person name="Pillet L."/>
            <person name="Moustafa A."/>
            <person name="Platzer M."/>
            <person name="Groth M."/>
            <person name="Szafranski K."/>
            <person name="Schliwa M."/>
        </authorList>
    </citation>
    <scope>NUCLEOTIDE SEQUENCE [LARGE SCALE GENOMIC DNA]</scope>
</reference>